<comment type="catalytic activity">
    <reaction evidence="1">
        <text>(S)-3-hydroxybutanoate + 2-oxoglutarate = (R)-2-hydroxyglutarate + acetoacetate</text>
        <dbReference type="Rhea" id="RHEA:23048"/>
        <dbReference type="ChEBI" id="CHEBI:11047"/>
        <dbReference type="ChEBI" id="CHEBI:13705"/>
        <dbReference type="ChEBI" id="CHEBI:15801"/>
        <dbReference type="ChEBI" id="CHEBI:16810"/>
        <dbReference type="EC" id="1.1.99.24"/>
    </reaction>
</comment>
<evidence type="ECO:0000256" key="4">
    <source>
        <dbReference type="ARBA" id="ARBA00022946"/>
    </source>
</evidence>
<comment type="catalytic activity">
    <reaction evidence="6">
        <text>4-hydroxybutanoate + 2-oxoglutarate = (R)-2-hydroxyglutarate + succinate semialdehyde</text>
        <dbReference type="Rhea" id="RHEA:24734"/>
        <dbReference type="ChEBI" id="CHEBI:15801"/>
        <dbReference type="ChEBI" id="CHEBI:16724"/>
        <dbReference type="ChEBI" id="CHEBI:16810"/>
        <dbReference type="ChEBI" id="CHEBI:57706"/>
        <dbReference type="EC" id="1.1.99.24"/>
    </reaction>
</comment>
<keyword evidence="10" id="KW-1185">Reference proteome</keyword>
<dbReference type="GO" id="GO:0046872">
    <property type="term" value="F:metal ion binding"/>
    <property type="evidence" value="ECO:0007669"/>
    <property type="project" value="InterPro"/>
</dbReference>
<gene>
    <name evidence="9" type="ORF">EYM_00500</name>
</gene>
<dbReference type="CDD" id="cd08190">
    <property type="entry name" value="HOT"/>
    <property type="match status" value="1"/>
</dbReference>
<reference evidence="9 10" key="1">
    <citation type="submission" date="2013-11" db="EMBL/GenBank/DDBJ databases">
        <title>Comparative genomics of Ignicoccus.</title>
        <authorList>
            <person name="Podar M."/>
        </authorList>
    </citation>
    <scope>NUCLEOTIDE SEQUENCE [LARGE SCALE GENOMIC DNA]</scope>
    <source>
        <strain evidence="9 10">DSM 13165</strain>
    </source>
</reference>
<dbReference type="PATRIC" id="fig|940295.4.peg.99"/>
<dbReference type="RefSeq" id="WP_075049181.1">
    <property type="nucleotide sequence ID" value="NZ_CP006867.1"/>
</dbReference>
<name>A0A0U3FPK9_9CREN</name>
<evidence type="ECO:0000256" key="6">
    <source>
        <dbReference type="ARBA" id="ARBA00049496"/>
    </source>
</evidence>
<dbReference type="EMBL" id="CP006867">
    <property type="protein sequence ID" value="ALU11392.1"/>
    <property type="molecule type" value="Genomic_DNA"/>
</dbReference>
<feature type="domain" description="Fe-containing alcohol dehydrogenase-like C-terminal" evidence="8">
    <location>
        <begin position="229"/>
        <end position="408"/>
    </location>
</feature>
<feature type="domain" description="Alcohol dehydrogenase iron-type/glycerol dehydrogenase GldA" evidence="7">
    <location>
        <begin position="13"/>
        <end position="181"/>
    </location>
</feature>
<keyword evidence="5" id="KW-0560">Oxidoreductase</keyword>
<comment type="similarity">
    <text evidence="2">Belongs to the iron-containing alcohol dehydrogenase family. Hydroxyacid-oxoacid transhydrogenase subfamily.</text>
</comment>
<dbReference type="Pfam" id="PF25137">
    <property type="entry name" value="ADH_Fe_C"/>
    <property type="match status" value="1"/>
</dbReference>
<evidence type="ECO:0000256" key="1">
    <source>
        <dbReference type="ARBA" id="ARBA00000813"/>
    </source>
</evidence>
<dbReference type="FunFam" id="3.40.50.1970:FF:000003">
    <property type="entry name" value="Alcohol dehydrogenase, iron-containing"/>
    <property type="match status" value="1"/>
</dbReference>
<dbReference type="Pfam" id="PF00465">
    <property type="entry name" value="Fe-ADH"/>
    <property type="match status" value="1"/>
</dbReference>
<evidence type="ECO:0000259" key="8">
    <source>
        <dbReference type="Pfam" id="PF25137"/>
    </source>
</evidence>
<dbReference type="InterPro" id="IPR001670">
    <property type="entry name" value="ADH_Fe/GldA"/>
</dbReference>
<dbReference type="InterPro" id="IPR056798">
    <property type="entry name" value="ADH_Fe_C"/>
</dbReference>
<dbReference type="InterPro" id="IPR042157">
    <property type="entry name" value="HOT"/>
</dbReference>
<dbReference type="Gene3D" id="1.20.1090.10">
    <property type="entry name" value="Dehydroquinate synthase-like - alpha domain"/>
    <property type="match status" value="1"/>
</dbReference>
<dbReference type="PANTHER" id="PTHR11496:SF83">
    <property type="entry name" value="HYDROXYACID-OXOACID TRANSHYDROGENASE, MITOCHONDRIAL"/>
    <property type="match status" value="1"/>
</dbReference>
<dbReference type="SUPFAM" id="SSF56796">
    <property type="entry name" value="Dehydroquinate synthase-like"/>
    <property type="match status" value="1"/>
</dbReference>
<dbReference type="GO" id="GO:0004022">
    <property type="term" value="F:alcohol dehydrogenase (NAD+) activity"/>
    <property type="evidence" value="ECO:0007669"/>
    <property type="project" value="InterPro"/>
</dbReference>
<dbReference type="STRING" id="940295.EYM_00500"/>
<evidence type="ECO:0000313" key="9">
    <source>
        <dbReference type="EMBL" id="ALU11392.1"/>
    </source>
</evidence>
<dbReference type="EC" id="1.1.99.24" evidence="3"/>
<dbReference type="InterPro" id="IPR018211">
    <property type="entry name" value="ADH_Fe_CS"/>
</dbReference>
<dbReference type="AlphaFoldDB" id="A0A0U3FPK9"/>
<evidence type="ECO:0000259" key="7">
    <source>
        <dbReference type="Pfam" id="PF00465"/>
    </source>
</evidence>
<sequence length="411" mass="44647">MIGDTIWEFRSPRSKFGVGAFNELKFEIERIGCKKPFLITTKGWIKRGLLDRIREILGFDIPYWDGVEPEPSAESVEEGAKAFSQSDADCILAVGGGSALDTAKIVNLLATYGGTVRDYVAPPYGNGKPVPGPVKPMIAVPTTAGTGSEVTSVAVVTLKAENVKVGISSDYLRPTLALLDPELTLSVPPKITADTGMDALTHAVESYIAKPYWAREKPDDPSKRPVYVGSYPVTEALAEKAIELIGKYLRRAVYWGQTDIEARSGMLLASYLAGLSFGNSGVGLAHAASYPLGGRFKVSHGEAVGILLPAVLEYNAPANYQKAKRVGELLTGTNCPERTPEDCAKWAADEIRKLQKDIKFTPGLEAVGVVEEDLIEMAEETLKQKRLLATNPRPVDVEGVIWVYKRAMRNY</sequence>
<dbReference type="Gene3D" id="3.40.50.1970">
    <property type="match status" value="1"/>
</dbReference>
<proteinExistence type="inferred from homology"/>
<organism evidence="9 10">
    <name type="scientific">Ignicoccus islandicus DSM 13165</name>
    <dbReference type="NCBI Taxonomy" id="940295"/>
    <lineage>
        <taxon>Archaea</taxon>
        <taxon>Thermoproteota</taxon>
        <taxon>Thermoprotei</taxon>
        <taxon>Desulfurococcales</taxon>
        <taxon>Desulfurococcaceae</taxon>
        <taxon>Ignicoccus</taxon>
    </lineage>
</organism>
<protein>
    <recommendedName>
        <fullName evidence="3">hydroxyacid-oxoacid transhydrogenase</fullName>
        <ecNumber evidence="3">1.1.99.24</ecNumber>
    </recommendedName>
</protein>
<evidence type="ECO:0000256" key="3">
    <source>
        <dbReference type="ARBA" id="ARBA00013182"/>
    </source>
</evidence>
<evidence type="ECO:0000256" key="5">
    <source>
        <dbReference type="ARBA" id="ARBA00023002"/>
    </source>
</evidence>
<accession>A0A0U3FPK9</accession>
<dbReference type="OrthoDB" id="57329at2157"/>
<dbReference type="PROSITE" id="PS00060">
    <property type="entry name" value="ADH_IRON_2"/>
    <property type="match status" value="1"/>
</dbReference>
<dbReference type="PANTHER" id="PTHR11496">
    <property type="entry name" value="ALCOHOL DEHYDROGENASE"/>
    <property type="match status" value="1"/>
</dbReference>
<dbReference type="InterPro" id="IPR039697">
    <property type="entry name" value="Alcohol_dehydrogenase_Fe"/>
</dbReference>
<evidence type="ECO:0000256" key="2">
    <source>
        <dbReference type="ARBA" id="ARBA00010005"/>
    </source>
</evidence>
<dbReference type="PROSITE" id="PS00913">
    <property type="entry name" value="ADH_IRON_1"/>
    <property type="match status" value="1"/>
</dbReference>
<dbReference type="GeneID" id="30679520"/>
<dbReference type="Proteomes" id="UP000060778">
    <property type="component" value="Chromosome"/>
</dbReference>
<keyword evidence="4" id="KW-0809">Transit peptide</keyword>
<dbReference type="GO" id="GO:0047988">
    <property type="term" value="F:hydroxyacid-oxoacid transhydrogenase activity"/>
    <property type="evidence" value="ECO:0007669"/>
    <property type="project" value="UniProtKB-EC"/>
</dbReference>
<dbReference type="KEGG" id="iis:EYM_00500"/>
<evidence type="ECO:0000313" key="10">
    <source>
        <dbReference type="Proteomes" id="UP000060778"/>
    </source>
</evidence>